<accession>A0AAV9H7T3</accession>
<feature type="compositionally biased region" description="Polar residues" evidence="1">
    <location>
        <begin position="191"/>
        <end position="202"/>
    </location>
</feature>
<name>A0AAV9H7T3_9PEZI</name>
<feature type="compositionally biased region" description="Low complexity" evidence="1">
    <location>
        <begin position="521"/>
        <end position="532"/>
    </location>
</feature>
<feature type="compositionally biased region" description="Acidic residues" evidence="1">
    <location>
        <begin position="485"/>
        <end position="494"/>
    </location>
</feature>
<sequence length="621" mass="66857">MDDTARLVSELHDKLADLDGKVAAYQRDMLAQFHKHMDDCLKGYPQHVSNEVSRVIAASMSKYPALCPRDSEVQSPRSSDDLEEAARKAWDGRKSPPPILYHTSGKPKDGPRSPHQREKEFQGLFTPSYLPHLDSSYNSPLQSPPISPQPQAEPAVAPAGDAPEKVEEPTTPAVATEGAARPGPVRRSTDRSLSSVESSGSDTKVRRSALRRSSSSAKGSPRRVRFDFEGAEVLPSASPQDPVAILVLPDEAETPEPQAEPEAPIHDTSAIAEVDESSYGLGMSLLDVEGEEDLLPRPRKVSSTQALQALTRSPLDAGTTWTVVNPDPEEVPKVNGNKEVDGASEAEVRGPPQSLASFKLKPDIMVIQQSSADNHRLDELLGSPIEELEEYHDEDDDSDEEFLSMSTKLSRKTPSPVAQMPFPKAPAASTAVPAPTAAGSKGATQSLTRSLLGLVPTNKTTNEDVEGDVFSFDDDGGQTEKYLPDDDENEDEPPISEQLRLRLANAGNAPTPPLEADDRSTTTTVPPVSPSTGLFGASIGSYNGRPLVVNPMNNPQLYDEIASMKNVHFLVGSIDGRTGVDSADAGSYRASLAKHVTGTPRSFTERLALEEAMERREGGNQ</sequence>
<feature type="region of interest" description="Disordered" evidence="1">
    <location>
        <begin position="506"/>
        <end position="532"/>
    </location>
</feature>
<feature type="region of interest" description="Disordered" evidence="1">
    <location>
        <begin position="390"/>
        <end position="494"/>
    </location>
</feature>
<proteinExistence type="predicted"/>
<evidence type="ECO:0000313" key="3">
    <source>
        <dbReference type="Proteomes" id="UP001321760"/>
    </source>
</evidence>
<feature type="compositionally biased region" description="Basic and acidic residues" evidence="1">
    <location>
        <begin position="106"/>
        <end position="121"/>
    </location>
</feature>
<evidence type="ECO:0000256" key="1">
    <source>
        <dbReference type="SAM" id="MobiDB-lite"/>
    </source>
</evidence>
<feature type="compositionally biased region" description="Basic and acidic residues" evidence="1">
    <location>
        <begin position="330"/>
        <end position="341"/>
    </location>
</feature>
<feature type="region of interest" description="Disordered" evidence="1">
    <location>
        <begin position="318"/>
        <end position="353"/>
    </location>
</feature>
<comment type="caution">
    <text evidence="2">The sequence shown here is derived from an EMBL/GenBank/DDBJ whole genome shotgun (WGS) entry which is preliminary data.</text>
</comment>
<feature type="region of interest" description="Disordered" evidence="1">
    <location>
        <begin position="67"/>
        <end position="276"/>
    </location>
</feature>
<feature type="compositionally biased region" description="Basic and acidic residues" evidence="1">
    <location>
        <begin position="78"/>
        <end position="94"/>
    </location>
</feature>
<feature type="compositionally biased region" description="Acidic residues" evidence="1">
    <location>
        <begin position="390"/>
        <end position="402"/>
    </location>
</feature>
<reference evidence="2" key="1">
    <citation type="journal article" date="2023" name="Mol. Phylogenet. Evol.">
        <title>Genome-scale phylogeny and comparative genomics of the fungal order Sordariales.</title>
        <authorList>
            <person name="Hensen N."/>
            <person name="Bonometti L."/>
            <person name="Westerberg I."/>
            <person name="Brannstrom I.O."/>
            <person name="Guillou S."/>
            <person name="Cros-Aarteil S."/>
            <person name="Calhoun S."/>
            <person name="Haridas S."/>
            <person name="Kuo A."/>
            <person name="Mondo S."/>
            <person name="Pangilinan J."/>
            <person name="Riley R."/>
            <person name="LaButti K."/>
            <person name="Andreopoulos B."/>
            <person name="Lipzen A."/>
            <person name="Chen C."/>
            <person name="Yan M."/>
            <person name="Daum C."/>
            <person name="Ng V."/>
            <person name="Clum A."/>
            <person name="Steindorff A."/>
            <person name="Ohm R.A."/>
            <person name="Martin F."/>
            <person name="Silar P."/>
            <person name="Natvig D.O."/>
            <person name="Lalanne C."/>
            <person name="Gautier V."/>
            <person name="Ament-Velasquez S.L."/>
            <person name="Kruys A."/>
            <person name="Hutchinson M.I."/>
            <person name="Powell A.J."/>
            <person name="Barry K."/>
            <person name="Miller A.N."/>
            <person name="Grigoriev I.V."/>
            <person name="Debuchy R."/>
            <person name="Gladieux P."/>
            <person name="Hiltunen Thoren M."/>
            <person name="Johannesson H."/>
        </authorList>
    </citation>
    <scope>NUCLEOTIDE SEQUENCE</scope>
    <source>
        <strain evidence="2">PSN243</strain>
    </source>
</reference>
<dbReference type="AlphaFoldDB" id="A0AAV9H7T3"/>
<dbReference type="EMBL" id="MU865913">
    <property type="protein sequence ID" value="KAK4455825.1"/>
    <property type="molecule type" value="Genomic_DNA"/>
</dbReference>
<protein>
    <submittedName>
        <fullName evidence="2">Uncharacterized protein</fullName>
    </submittedName>
</protein>
<feature type="compositionally biased region" description="Low complexity" evidence="1">
    <location>
        <begin position="149"/>
        <end position="159"/>
    </location>
</feature>
<feature type="compositionally biased region" description="Low complexity" evidence="1">
    <location>
        <begin position="425"/>
        <end position="438"/>
    </location>
</feature>
<keyword evidence="3" id="KW-1185">Reference proteome</keyword>
<dbReference type="Proteomes" id="UP001321760">
    <property type="component" value="Unassembled WGS sequence"/>
</dbReference>
<organism evidence="2 3">
    <name type="scientific">Podospora aff. communis PSN243</name>
    <dbReference type="NCBI Taxonomy" id="3040156"/>
    <lineage>
        <taxon>Eukaryota</taxon>
        <taxon>Fungi</taxon>
        <taxon>Dikarya</taxon>
        <taxon>Ascomycota</taxon>
        <taxon>Pezizomycotina</taxon>
        <taxon>Sordariomycetes</taxon>
        <taxon>Sordariomycetidae</taxon>
        <taxon>Sordariales</taxon>
        <taxon>Podosporaceae</taxon>
        <taxon>Podospora</taxon>
    </lineage>
</organism>
<reference evidence="2" key="2">
    <citation type="submission" date="2023-05" db="EMBL/GenBank/DDBJ databases">
        <authorList>
            <consortium name="Lawrence Berkeley National Laboratory"/>
            <person name="Steindorff A."/>
            <person name="Hensen N."/>
            <person name="Bonometti L."/>
            <person name="Westerberg I."/>
            <person name="Brannstrom I.O."/>
            <person name="Guillou S."/>
            <person name="Cros-Aarteil S."/>
            <person name="Calhoun S."/>
            <person name="Haridas S."/>
            <person name="Kuo A."/>
            <person name="Mondo S."/>
            <person name="Pangilinan J."/>
            <person name="Riley R."/>
            <person name="Labutti K."/>
            <person name="Andreopoulos B."/>
            <person name="Lipzen A."/>
            <person name="Chen C."/>
            <person name="Yanf M."/>
            <person name="Daum C."/>
            <person name="Ng V."/>
            <person name="Clum A."/>
            <person name="Ohm R."/>
            <person name="Martin F."/>
            <person name="Silar P."/>
            <person name="Natvig D."/>
            <person name="Lalanne C."/>
            <person name="Gautier V."/>
            <person name="Ament-Velasquez S.L."/>
            <person name="Kruys A."/>
            <person name="Hutchinson M.I."/>
            <person name="Powell A.J."/>
            <person name="Barry K."/>
            <person name="Miller A.N."/>
            <person name="Grigoriev I.V."/>
            <person name="Debuchy R."/>
            <person name="Gladieux P."/>
            <person name="Thoren M.H."/>
            <person name="Johannesson H."/>
        </authorList>
    </citation>
    <scope>NUCLEOTIDE SEQUENCE</scope>
    <source>
        <strain evidence="2">PSN243</strain>
    </source>
</reference>
<gene>
    <name evidence="2" type="ORF">QBC34DRAFT_1779</name>
</gene>
<feature type="compositionally biased region" description="Acidic residues" evidence="1">
    <location>
        <begin position="463"/>
        <end position="477"/>
    </location>
</feature>
<evidence type="ECO:0000313" key="2">
    <source>
        <dbReference type="EMBL" id="KAK4455825.1"/>
    </source>
</evidence>